<evidence type="ECO:0000313" key="3">
    <source>
        <dbReference type="EMBL" id="CAH4019758.1"/>
    </source>
</evidence>
<comment type="caution">
    <text evidence="3">The sequence shown here is derived from an EMBL/GenBank/DDBJ whole genome shotgun (WGS) entry which is preliminary data.</text>
</comment>
<dbReference type="EMBL" id="CALOZG010000004">
    <property type="protein sequence ID" value="CAH4019758.1"/>
    <property type="molecule type" value="Genomic_DNA"/>
</dbReference>
<evidence type="ECO:0000256" key="2">
    <source>
        <dbReference type="SAM" id="Phobius"/>
    </source>
</evidence>
<keyword evidence="2" id="KW-1133">Transmembrane helix</keyword>
<keyword evidence="2" id="KW-0812">Transmembrane</keyword>
<feature type="region of interest" description="Disordered" evidence="1">
    <location>
        <begin position="126"/>
        <end position="150"/>
    </location>
</feature>
<sequence>MDSLTTQFIKRSVTPVNYLKNDFDDLTSYKIVNSLCKEQLLQRNGAIDKLEDMRIEREHSPLANNLISEKLIKIDSYLQESLNRCSEAKDTVPHEATTETDVIKDVMETQKDDILIDNQVKFSETNPKYDAEDSSKSLQTPKENKKSKNSVDKKKLGVLGTIYKLPMHYHAAIICFLLIVYNLIYQYIKQNCYGNGATV</sequence>
<feature type="transmembrane region" description="Helical" evidence="2">
    <location>
        <begin position="169"/>
        <end position="188"/>
    </location>
</feature>
<dbReference type="Proteomes" id="UP001152562">
    <property type="component" value="Unassembled WGS sequence"/>
</dbReference>
<accession>A0A9P0T5X9</accession>
<protein>
    <submittedName>
        <fullName evidence="3">Uncharacterized protein</fullName>
    </submittedName>
</protein>
<keyword evidence="2" id="KW-0472">Membrane</keyword>
<keyword evidence="4" id="KW-1185">Reference proteome</keyword>
<name>A0A9P0T5X9_PIEBR</name>
<dbReference type="AlphaFoldDB" id="A0A9P0T5X9"/>
<reference evidence="3" key="1">
    <citation type="submission" date="2022-05" db="EMBL/GenBank/DDBJ databases">
        <authorList>
            <person name="Okamura Y."/>
        </authorList>
    </citation>
    <scope>NUCLEOTIDE SEQUENCE</scope>
</reference>
<evidence type="ECO:0000256" key="1">
    <source>
        <dbReference type="SAM" id="MobiDB-lite"/>
    </source>
</evidence>
<organism evidence="3 4">
    <name type="scientific">Pieris brassicae</name>
    <name type="common">White butterfly</name>
    <name type="synonym">Large white butterfly</name>
    <dbReference type="NCBI Taxonomy" id="7116"/>
    <lineage>
        <taxon>Eukaryota</taxon>
        <taxon>Metazoa</taxon>
        <taxon>Ecdysozoa</taxon>
        <taxon>Arthropoda</taxon>
        <taxon>Hexapoda</taxon>
        <taxon>Insecta</taxon>
        <taxon>Pterygota</taxon>
        <taxon>Neoptera</taxon>
        <taxon>Endopterygota</taxon>
        <taxon>Lepidoptera</taxon>
        <taxon>Glossata</taxon>
        <taxon>Ditrysia</taxon>
        <taxon>Papilionoidea</taxon>
        <taxon>Pieridae</taxon>
        <taxon>Pierinae</taxon>
        <taxon>Pieris</taxon>
    </lineage>
</organism>
<evidence type="ECO:0000313" key="4">
    <source>
        <dbReference type="Proteomes" id="UP001152562"/>
    </source>
</evidence>
<proteinExistence type="predicted"/>
<gene>
    <name evidence="3" type="ORF">PIBRA_LOCUS3733</name>
</gene>